<evidence type="ECO:0000256" key="1">
    <source>
        <dbReference type="ARBA" id="ARBA00004651"/>
    </source>
</evidence>
<feature type="transmembrane region" description="Helical" evidence="6">
    <location>
        <begin position="92"/>
        <end position="119"/>
    </location>
</feature>
<evidence type="ECO:0000256" key="3">
    <source>
        <dbReference type="ARBA" id="ARBA00022692"/>
    </source>
</evidence>
<organism evidence="7 8">
    <name type="scientific">Mojavia pulchra JT2-VF2</name>
    <dbReference type="NCBI Taxonomy" id="287848"/>
    <lineage>
        <taxon>Bacteria</taxon>
        <taxon>Bacillati</taxon>
        <taxon>Cyanobacteriota</taxon>
        <taxon>Cyanophyceae</taxon>
        <taxon>Nostocales</taxon>
        <taxon>Nostocaceae</taxon>
    </lineage>
</organism>
<evidence type="ECO:0000313" key="8">
    <source>
        <dbReference type="Proteomes" id="UP000715781"/>
    </source>
</evidence>
<evidence type="ECO:0000256" key="4">
    <source>
        <dbReference type="ARBA" id="ARBA00022989"/>
    </source>
</evidence>
<feature type="transmembrane region" description="Helical" evidence="6">
    <location>
        <begin position="189"/>
        <end position="211"/>
    </location>
</feature>
<dbReference type="AlphaFoldDB" id="A0A951UIP5"/>
<dbReference type="EMBL" id="JAHHHN010000027">
    <property type="protein sequence ID" value="MBW4564843.1"/>
    <property type="molecule type" value="Genomic_DNA"/>
</dbReference>
<dbReference type="GO" id="GO:0005886">
    <property type="term" value="C:plasma membrane"/>
    <property type="evidence" value="ECO:0007669"/>
    <property type="project" value="UniProtKB-SubCell"/>
</dbReference>
<reference evidence="7" key="2">
    <citation type="journal article" date="2022" name="Microbiol. Resour. Announc.">
        <title>Metagenome Sequencing to Explore Phylogenomics of Terrestrial Cyanobacteria.</title>
        <authorList>
            <person name="Ward R.D."/>
            <person name="Stajich J.E."/>
            <person name="Johansen J.R."/>
            <person name="Huntemann M."/>
            <person name="Clum A."/>
            <person name="Foster B."/>
            <person name="Foster B."/>
            <person name="Roux S."/>
            <person name="Palaniappan K."/>
            <person name="Varghese N."/>
            <person name="Mukherjee S."/>
            <person name="Reddy T.B.K."/>
            <person name="Daum C."/>
            <person name="Copeland A."/>
            <person name="Chen I.A."/>
            <person name="Ivanova N.N."/>
            <person name="Kyrpides N.C."/>
            <person name="Shapiro N."/>
            <person name="Eloe-Fadrosh E.A."/>
            <person name="Pietrasiak N."/>
        </authorList>
    </citation>
    <scope>NUCLEOTIDE SEQUENCE</scope>
    <source>
        <strain evidence="7">JT2-VF2</strain>
    </source>
</reference>
<evidence type="ECO:0000256" key="6">
    <source>
        <dbReference type="SAM" id="Phobius"/>
    </source>
</evidence>
<protein>
    <submittedName>
        <fullName evidence="7">Flippase</fullName>
    </submittedName>
</protein>
<feature type="transmembrane region" description="Helical" evidence="6">
    <location>
        <begin position="24"/>
        <end position="44"/>
    </location>
</feature>
<keyword evidence="3 6" id="KW-0812">Transmembrane</keyword>
<feature type="transmembrane region" description="Helical" evidence="6">
    <location>
        <begin position="157"/>
        <end position="177"/>
    </location>
</feature>
<dbReference type="PANTHER" id="PTHR30250:SF11">
    <property type="entry name" value="O-ANTIGEN TRANSPORTER-RELATED"/>
    <property type="match status" value="1"/>
</dbReference>
<keyword evidence="2" id="KW-1003">Cell membrane</keyword>
<proteinExistence type="predicted"/>
<feature type="transmembrane region" description="Helical" evidence="6">
    <location>
        <begin position="373"/>
        <end position="392"/>
    </location>
</feature>
<name>A0A951UIP5_9NOST</name>
<feature type="transmembrane region" description="Helical" evidence="6">
    <location>
        <begin position="56"/>
        <end position="80"/>
    </location>
</feature>
<reference evidence="7" key="1">
    <citation type="submission" date="2021-05" db="EMBL/GenBank/DDBJ databases">
        <authorList>
            <person name="Pietrasiak N."/>
            <person name="Ward R."/>
            <person name="Stajich J.E."/>
            <person name="Kurbessoian T."/>
        </authorList>
    </citation>
    <scope>NUCLEOTIDE SEQUENCE</scope>
    <source>
        <strain evidence="7">JT2-VF2</strain>
    </source>
</reference>
<dbReference type="PANTHER" id="PTHR30250">
    <property type="entry name" value="PST FAMILY PREDICTED COLANIC ACID TRANSPORTER"/>
    <property type="match status" value="1"/>
</dbReference>
<comment type="caution">
    <text evidence="7">The sequence shown here is derived from an EMBL/GenBank/DDBJ whole genome shotgun (WGS) entry which is preliminary data.</text>
</comment>
<comment type="subcellular location">
    <subcellularLocation>
        <location evidence="1">Cell membrane</location>
        <topology evidence="1">Multi-pass membrane protein</topology>
    </subcellularLocation>
</comment>
<gene>
    <name evidence="7" type="ORF">KME32_27715</name>
</gene>
<dbReference type="InterPro" id="IPR050833">
    <property type="entry name" value="Poly_Biosynth_Transport"/>
</dbReference>
<dbReference type="Pfam" id="PF01943">
    <property type="entry name" value="Polysacc_synt"/>
    <property type="match status" value="1"/>
</dbReference>
<accession>A0A951UIP5</accession>
<keyword evidence="5 6" id="KW-0472">Membrane</keyword>
<keyword evidence="4 6" id="KW-1133">Transmembrane helix</keyword>
<evidence type="ECO:0000256" key="2">
    <source>
        <dbReference type="ARBA" id="ARBA00022475"/>
    </source>
</evidence>
<dbReference type="InterPro" id="IPR002797">
    <property type="entry name" value="Polysacc_synth"/>
</dbReference>
<evidence type="ECO:0000256" key="5">
    <source>
        <dbReference type="ARBA" id="ARBA00023136"/>
    </source>
</evidence>
<dbReference type="Proteomes" id="UP000715781">
    <property type="component" value="Unassembled WGS sequence"/>
</dbReference>
<feature type="transmembrane region" description="Helical" evidence="6">
    <location>
        <begin position="125"/>
        <end position="145"/>
    </location>
</feature>
<sequence length="430" mass="46627">MTNLNALRSRLASLFQKPMVRGTLWILIAQGLRIVLQALYFVIIARALGVEQYGEFVGATALVAILSPFAGLGSDTLLLKNVARNRALFRDYWGNALFMISVTGLGLMVLLILLAPIFLPRTISPLLLLLVALSDLFFTSIVFVSTQSFQAVDRLSLTAQISTFAMLTKVLAAIALMHFYTQASTIDWAYLYLASSAVSALLAILVVNRLLGTPKLALSRIKPELADGFFFAIGASSYTIYNDIDKTMLARLSTLEATGIYAAAYRLIDVAFVPVRSITAAAYAHFFREGKNGISSALTLAKQLVKIAGSYGLIAGIGLLLFAPVVPYVLGNEYAIAVEALRWLAPIPFFRAVQCFGADALSGAGYQGLRSAVQVIIALFNILLNLWLIPLYSWKGAAWSSLASDGLLMLLIWALLAFMHRQHSSNSQGG</sequence>
<evidence type="ECO:0000313" key="7">
    <source>
        <dbReference type="EMBL" id="MBW4564843.1"/>
    </source>
</evidence>
<dbReference type="CDD" id="cd13128">
    <property type="entry name" value="MATE_Wzx_like"/>
    <property type="match status" value="1"/>
</dbReference>
<feature type="transmembrane region" description="Helical" evidence="6">
    <location>
        <begin position="398"/>
        <end position="418"/>
    </location>
</feature>
<feature type="transmembrane region" description="Helical" evidence="6">
    <location>
        <begin position="311"/>
        <end position="331"/>
    </location>
</feature>